<dbReference type="Pfam" id="PF00795">
    <property type="entry name" value="CN_hydrolase"/>
    <property type="match status" value="1"/>
</dbReference>
<dbReference type="InterPro" id="IPR003010">
    <property type="entry name" value="C-N_Hydrolase"/>
</dbReference>
<protein>
    <recommendedName>
        <fullName evidence="5">Omega-amidase YafV</fullName>
        <ecNumber evidence="3">3.5.1.3</ecNumber>
    </recommendedName>
</protein>
<keyword evidence="2 7" id="KW-0378">Hydrolase</keyword>
<evidence type="ECO:0000256" key="5">
    <source>
        <dbReference type="ARBA" id="ARBA00072139"/>
    </source>
</evidence>
<evidence type="ECO:0000256" key="2">
    <source>
        <dbReference type="ARBA" id="ARBA00022801"/>
    </source>
</evidence>
<dbReference type="PROSITE" id="PS50263">
    <property type="entry name" value="CN_HYDROLASE"/>
    <property type="match status" value="1"/>
</dbReference>
<comment type="similarity">
    <text evidence="1">Belongs to the carbon-nitrogen hydrolase superfamily. NIT1/NIT2 family.</text>
</comment>
<dbReference type="eggNOG" id="COG0388">
    <property type="taxonomic scope" value="Bacteria"/>
</dbReference>
<evidence type="ECO:0000256" key="4">
    <source>
        <dbReference type="ARBA" id="ARBA00052904"/>
    </source>
</evidence>
<reference evidence="8" key="1">
    <citation type="submission" date="2016-10" db="EMBL/GenBank/DDBJ databases">
        <authorList>
            <person name="Varghese N."/>
            <person name="Submissions S."/>
        </authorList>
    </citation>
    <scope>NUCLEOTIDE SEQUENCE [LARGE SCALE GENOMIC DNA]</scope>
    <source>
        <strain evidence="8">DSM 24729</strain>
    </source>
</reference>
<gene>
    <name evidence="7" type="ORF">SAMN04487992_10324</name>
</gene>
<keyword evidence="8" id="KW-1185">Reference proteome</keyword>
<sequence>MSNTLNIAIVQTALHWEQPQKNRDHIATVLNTLKAEVDLVLLPEMFTTGFTMHPENIEEAEGEKTLDWMRKMAIQKQIAISGSIVYSENGNYYNRLFFVEPNKVSVYDKRHTFTLAGESKVYTAGTSKTLINFKDFKLCPFICYDLRFPVWSRNVEQYDVLFYLANWPKPRINAWDALLKARAIENMAYCIGVNRTGFDFLGHEYPGHSAVYDALGEELVFSDIPGVSYATLSKDHIDTTRKKLKFLEDQDTFSLEV</sequence>
<feature type="domain" description="CN hydrolase" evidence="6">
    <location>
        <begin position="5"/>
        <end position="239"/>
    </location>
</feature>
<dbReference type="CDD" id="cd07575">
    <property type="entry name" value="Xc-1258_like"/>
    <property type="match status" value="1"/>
</dbReference>
<dbReference type="RefSeq" id="WP_074537720.1">
    <property type="nucleotide sequence ID" value="NZ_FNBD01000003.1"/>
</dbReference>
<dbReference type="Proteomes" id="UP000182114">
    <property type="component" value="Unassembled WGS sequence"/>
</dbReference>
<dbReference type="EMBL" id="FNBD01000003">
    <property type="protein sequence ID" value="SDE70906.1"/>
    <property type="molecule type" value="Genomic_DNA"/>
</dbReference>
<dbReference type="SUPFAM" id="SSF56317">
    <property type="entry name" value="Carbon-nitrogen hydrolase"/>
    <property type="match status" value="1"/>
</dbReference>
<evidence type="ECO:0000256" key="1">
    <source>
        <dbReference type="ARBA" id="ARBA00010613"/>
    </source>
</evidence>
<evidence type="ECO:0000313" key="7">
    <source>
        <dbReference type="EMBL" id="SDE70906.1"/>
    </source>
</evidence>
<name>A0A1G7F578_9FLAO</name>
<dbReference type="EC" id="3.5.1.3" evidence="3"/>
<evidence type="ECO:0000259" key="6">
    <source>
        <dbReference type="PROSITE" id="PS50263"/>
    </source>
</evidence>
<dbReference type="Gene3D" id="3.60.110.10">
    <property type="entry name" value="Carbon-nitrogen hydrolase"/>
    <property type="match status" value="1"/>
</dbReference>
<dbReference type="InterPro" id="IPR036526">
    <property type="entry name" value="C-N_Hydrolase_sf"/>
</dbReference>
<accession>A0A1G7F578</accession>
<dbReference type="GO" id="GO:0106008">
    <property type="term" value="F:2-oxoglutaramate amidase activity"/>
    <property type="evidence" value="ECO:0007669"/>
    <property type="project" value="TreeGrafter"/>
</dbReference>
<evidence type="ECO:0000256" key="3">
    <source>
        <dbReference type="ARBA" id="ARBA00039118"/>
    </source>
</evidence>
<proteinExistence type="inferred from homology"/>
<comment type="catalytic activity">
    <reaction evidence="4">
        <text>a monoamide of a dicarboxylate + H2O = a dicarboxylate + NH4(+)</text>
        <dbReference type="Rhea" id="RHEA:11716"/>
        <dbReference type="ChEBI" id="CHEBI:15377"/>
        <dbReference type="ChEBI" id="CHEBI:28938"/>
        <dbReference type="ChEBI" id="CHEBI:28965"/>
        <dbReference type="ChEBI" id="CHEBI:77450"/>
        <dbReference type="EC" id="3.5.1.3"/>
    </reaction>
</comment>
<dbReference type="GO" id="GO:0050152">
    <property type="term" value="F:omega-amidase activity"/>
    <property type="evidence" value="ECO:0007669"/>
    <property type="project" value="UniProtKB-EC"/>
</dbReference>
<dbReference type="PANTHER" id="PTHR47799">
    <property type="entry name" value="OMEGA-AMIDASE YAFV"/>
    <property type="match status" value="1"/>
</dbReference>
<dbReference type="AlphaFoldDB" id="A0A1G7F578"/>
<dbReference type="FunFam" id="3.60.110.10:FF:000004">
    <property type="entry name" value="Carbon-nitrogen hydrolase"/>
    <property type="match status" value="1"/>
</dbReference>
<dbReference type="PANTHER" id="PTHR47799:SF1">
    <property type="entry name" value="OMEGA-AMIDASE YAFV"/>
    <property type="match status" value="1"/>
</dbReference>
<evidence type="ECO:0000313" key="8">
    <source>
        <dbReference type="Proteomes" id="UP000182114"/>
    </source>
</evidence>
<organism evidence="7 8">
    <name type="scientific">Cellulophaga baltica</name>
    <dbReference type="NCBI Taxonomy" id="76594"/>
    <lineage>
        <taxon>Bacteria</taxon>
        <taxon>Pseudomonadati</taxon>
        <taxon>Bacteroidota</taxon>
        <taxon>Flavobacteriia</taxon>
        <taxon>Flavobacteriales</taxon>
        <taxon>Flavobacteriaceae</taxon>
        <taxon>Cellulophaga</taxon>
    </lineage>
</organism>
<dbReference type="InterPro" id="IPR052737">
    <property type="entry name" value="Omega-amidase_YafV"/>
</dbReference>